<dbReference type="EMBL" id="KZ819638">
    <property type="protein sequence ID" value="PWN88788.1"/>
    <property type="molecule type" value="Genomic_DNA"/>
</dbReference>
<dbReference type="InterPro" id="IPR007219">
    <property type="entry name" value="XnlR_reg_dom"/>
</dbReference>
<evidence type="ECO:0000313" key="7">
    <source>
        <dbReference type="Proteomes" id="UP000245768"/>
    </source>
</evidence>
<evidence type="ECO:0000256" key="3">
    <source>
        <dbReference type="ARBA" id="ARBA00023242"/>
    </source>
</evidence>
<keyword evidence="7" id="KW-1185">Reference proteome</keyword>
<dbReference type="OrthoDB" id="3362851at2759"/>
<gene>
    <name evidence="6" type="ORF">FA10DRAFT_172738</name>
</gene>
<dbReference type="PANTHER" id="PTHR31001">
    <property type="entry name" value="UNCHARACTERIZED TRANSCRIPTIONAL REGULATORY PROTEIN"/>
    <property type="match status" value="1"/>
</dbReference>
<dbReference type="Gene3D" id="4.10.240.10">
    <property type="entry name" value="Zn(2)-C6 fungal-type DNA-binding domain"/>
    <property type="match status" value="1"/>
</dbReference>
<dbReference type="CDD" id="cd12148">
    <property type="entry name" value="fungal_TF_MHR"/>
    <property type="match status" value="1"/>
</dbReference>
<dbReference type="InterPro" id="IPR050613">
    <property type="entry name" value="Sec_Metabolite_Reg"/>
</dbReference>
<dbReference type="Pfam" id="PF04082">
    <property type="entry name" value="Fungal_trans"/>
    <property type="match status" value="1"/>
</dbReference>
<dbReference type="STRING" id="215250.A0A316YJK0"/>
<dbReference type="InterPro" id="IPR001138">
    <property type="entry name" value="Zn2Cys6_DnaBD"/>
</dbReference>
<reference evidence="6 7" key="1">
    <citation type="journal article" date="2018" name="Mol. Biol. Evol.">
        <title>Broad Genomic Sampling Reveals a Smut Pathogenic Ancestry of the Fungal Clade Ustilaginomycotina.</title>
        <authorList>
            <person name="Kijpornyongpan T."/>
            <person name="Mondo S.J."/>
            <person name="Barry K."/>
            <person name="Sandor L."/>
            <person name="Lee J."/>
            <person name="Lipzen A."/>
            <person name="Pangilinan J."/>
            <person name="LaButti K."/>
            <person name="Hainaut M."/>
            <person name="Henrissat B."/>
            <person name="Grigoriev I.V."/>
            <person name="Spatafora J.W."/>
            <person name="Aime M.C."/>
        </authorList>
    </citation>
    <scope>NUCLEOTIDE SEQUENCE [LARGE SCALE GENOMIC DNA]</scope>
    <source>
        <strain evidence="6 7">MCA 4198</strain>
    </source>
</reference>
<keyword evidence="3" id="KW-0539">Nucleus</keyword>
<feature type="region of interest" description="Disordered" evidence="4">
    <location>
        <begin position="1"/>
        <end position="26"/>
    </location>
</feature>
<dbReference type="GO" id="GO:0000981">
    <property type="term" value="F:DNA-binding transcription factor activity, RNA polymerase II-specific"/>
    <property type="evidence" value="ECO:0007669"/>
    <property type="project" value="InterPro"/>
</dbReference>
<dbReference type="RefSeq" id="XP_025375986.1">
    <property type="nucleotide sequence ID" value="XM_025518234.1"/>
</dbReference>
<proteinExistence type="predicted"/>
<feature type="domain" description="Zn(2)-C6 fungal-type" evidence="5">
    <location>
        <begin position="21"/>
        <end position="52"/>
    </location>
</feature>
<dbReference type="GeneID" id="37040150"/>
<dbReference type="Proteomes" id="UP000245768">
    <property type="component" value="Unassembled WGS sequence"/>
</dbReference>
<dbReference type="GO" id="GO:0005634">
    <property type="term" value="C:nucleus"/>
    <property type="evidence" value="ECO:0007669"/>
    <property type="project" value="UniProtKB-SubCell"/>
</dbReference>
<dbReference type="InterPro" id="IPR036864">
    <property type="entry name" value="Zn2-C6_fun-type_DNA-bd_sf"/>
</dbReference>
<sequence length="565" mass="63935">MEAQDSPSNGSKRKRQRERMSCSECHRRKQKCDRNMPCGLCRARGKPFLCSFDDRPTVTVEPINHHVDNLERLEHFGHTPSSPTAAVNSDRPYMRLPSPAADNNGDIGASMKFEVALQSVGLPLGADPLDLTCMPDNSKCRGFLQRFLDEVAWISHPFLVPLMRPRNDERSFISTTRLTSAELRPLGLRCAMLAVASLSLELGLDAQRLYFETRKVLFYTELLGMCDITTVVTWEMAVRFLVLRHSFDDACKAAQEAIRVALSIDLNRDGDLLNMAPNEVEYRRRVWWSTAYSERFLCTALNRPSISAAVFCDAKPPSEIDFDLVNAHSLPRSYTKSATVGSSIDRRWLPNPTIVTIAKFRHRAALLMGQISQLRLPFAENEREDDTMTRAHAINGSIDSLENELARDLVSDDPLSLEAALVFVGIHRFLLRSDLCSMRILLYRTFWKGQQRLFDDKQNQSRTKCLQAAKDALGLRTKFIEHQKVLERELSGCEEALAGPRFNAGVWRHVSLWRWLNNVATLGLAVLDEERGSGSSNSTLTIITPCKNSLRQSPRHRFRPESTLS</sequence>
<dbReference type="SUPFAM" id="SSF57701">
    <property type="entry name" value="Zn2/Cys6 DNA-binding domain"/>
    <property type="match status" value="1"/>
</dbReference>
<dbReference type="AlphaFoldDB" id="A0A316YJK0"/>
<dbReference type="PROSITE" id="PS50048">
    <property type="entry name" value="ZN2_CY6_FUNGAL_2"/>
    <property type="match status" value="1"/>
</dbReference>
<feature type="compositionally biased region" description="Polar residues" evidence="4">
    <location>
        <begin position="1"/>
        <end position="10"/>
    </location>
</feature>
<dbReference type="PANTHER" id="PTHR31001:SF87">
    <property type="entry name" value="COL-21"/>
    <property type="match status" value="1"/>
</dbReference>
<dbReference type="PROSITE" id="PS00463">
    <property type="entry name" value="ZN2_CY6_FUNGAL_1"/>
    <property type="match status" value="1"/>
</dbReference>
<keyword evidence="2" id="KW-0479">Metal-binding</keyword>
<accession>A0A316YJK0</accession>
<evidence type="ECO:0000313" key="6">
    <source>
        <dbReference type="EMBL" id="PWN88788.1"/>
    </source>
</evidence>
<organism evidence="6 7">
    <name type="scientific">Acaromyces ingoldii</name>
    <dbReference type="NCBI Taxonomy" id="215250"/>
    <lineage>
        <taxon>Eukaryota</taxon>
        <taxon>Fungi</taxon>
        <taxon>Dikarya</taxon>
        <taxon>Basidiomycota</taxon>
        <taxon>Ustilaginomycotina</taxon>
        <taxon>Exobasidiomycetes</taxon>
        <taxon>Exobasidiales</taxon>
        <taxon>Cryptobasidiaceae</taxon>
        <taxon>Acaromyces</taxon>
    </lineage>
</organism>
<dbReference type="GO" id="GO:0008270">
    <property type="term" value="F:zinc ion binding"/>
    <property type="evidence" value="ECO:0007669"/>
    <property type="project" value="InterPro"/>
</dbReference>
<dbReference type="InParanoid" id="A0A316YJK0"/>
<dbReference type="SMART" id="SM00906">
    <property type="entry name" value="Fungal_trans"/>
    <property type="match status" value="1"/>
</dbReference>
<evidence type="ECO:0000259" key="5">
    <source>
        <dbReference type="PROSITE" id="PS50048"/>
    </source>
</evidence>
<dbReference type="GO" id="GO:0006351">
    <property type="term" value="P:DNA-templated transcription"/>
    <property type="evidence" value="ECO:0007669"/>
    <property type="project" value="InterPro"/>
</dbReference>
<name>A0A316YJK0_9BASI</name>
<dbReference type="SMART" id="SM00066">
    <property type="entry name" value="GAL4"/>
    <property type="match status" value="1"/>
</dbReference>
<protein>
    <recommendedName>
        <fullName evidence="5">Zn(2)-C6 fungal-type domain-containing protein</fullName>
    </recommendedName>
</protein>
<dbReference type="CDD" id="cd00067">
    <property type="entry name" value="GAL4"/>
    <property type="match status" value="1"/>
</dbReference>
<dbReference type="GO" id="GO:0003677">
    <property type="term" value="F:DNA binding"/>
    <property type="evidence" value="ECO:0007669"/>
    <property type="project" value="InterPro"/>
</dbReference>
<evidence type="ECO:0000256" key="2">
    <source>
        <dbReference type="ARBA" id="ARBA00022723"/>
    </source>
</evidence>
<comment type="subcellular location">
    <subcellularLocation>
        <location evidence="1">Nucleus</location>
    </subcellularLocation>
</comment>
<evidence type="ECO:0000256" key="1">
    <source>
        <dbReference type="ARBA" id="ARBA00004123"/>
    </source>
</evidence>
<evidence type="ECO:0000256" key="4">
    <source>
        <dbReference type="SAM" id="MobiDB-lite"/>
    </source>
</evidence>
<dbReference type="Pfam" id="PF00172">
    <property type="entry name" value="Zn_clus"/>
    <property type="match status" value="1"/>
</dbReference>